<organism evidence="2 3">
    <name type="scientific">Mycolicibacter sinensis (strain JDM601)</name>
    <name type="common">Mycobacterium sinense</name>
    <dbReference type="NCBI Taxonomy" id="875328"/>
    <lineage>
        <taxon>Bacteria</taxon>
        <taxon>Bacillati</taxon>
        <taxon>Actinomycetota</taxon>
        <taxon>Actinomycetes</taxon>
        <taxon>Mycobacteriales</taxon>
        <taxon>Mycobacteriaceae</taxon>
        <taxon>Mycolicibacter</taxon>
    </lineage>
</organism>
<dbReference type="Gene3D" id="3.10.450.50">
    <property type="match status" value="1"/>
</dbReference>
<accession>A0A1A3TVM0</accession>
<feature type="domain" description="SnoaL-like" evidence="1">
    <location>
        <begin position="4"/>
        <end position="96"/>
    </location>
</feature>
<proteinExistence type="predicted"/>
<comment type="caution">
    <text evidence="2">The sequence shown here is derived from an EMBL/GenBank/DDBJ whole genome shotgun (WGS) entry which is preliminary data.</text>
</comment>
<name>A0A1A3TVM0_MYCSD</name>
<dbReference type="InterPro" id="IPR032710">
    <property type="entry name" value="NTF2-like_dom_sf"/>
</dbReference>
<protein>
    <recommendedName>
        <fullName evidence="1">SnoaL-like domain-containing protein</fullName>
    </recommendedName>
</protein>
<dbReference type="AlphaFoldDB" id="A0A1A3TVM0"/>
<dbReference type="RefSeq" id="WP_065025045.1">
    <property type="nucleotide sequence ID" value="NZ_LZMF01000087.1"/>
</dbReference>
<sequence>MHPFRQAVEARDAAAIEALLSDDVVFTSPVAFAPYPGKPITAAILRAVMRVFEDFRYVREIADPAGQDHALVFEATVAGKRLTGCDFLHLDADGKIDDLMVMVRPLSAATALAEAMGAQFEQIKREAAEHGGSARLDAGSA</sequence>
<dbReference type="Pfam" id="PF12680">
    <property type="entry name" value="SnoaL_2"/>
    <property type="match status" value="1"/>
</dbReference>
<evidence type="ECO:0000313" key="2">
    <source>
        <dbReference type="EMBL" id="OBK86694.1"/>
    </source>
</evidence>
<dbReference type="SUPFAM" id="SSF54427">
    <property type="entry name" value="NTF2-like"/>
    <property type="match status" value="1"/>
</dbReference>
<reference evidence="3" key="1">
    <citation type="submission" date="2016-06" db="EMBL/GenBank/DDBJ databases">
        <authorList>
            <person name="Sutton G."/>
            <person name="Brinkac L."/>
            <person name="Sanka R."/>
            <person name="Adams M."/>
            <person name="Lau E."/>
            <person name="Garcia-Basteiro A."/>
            <person name="Lopez-Varela E."/>
            <person name="Palencia S."/>
        </authorList>
    </citation>
    <scope>NUCLEOTIDE SEQUENCE [LARGE SCALE GENOMIC DNA]</scope>
    <source>
        <strain evidence="3">1274684.2</strain>
    </source>
</reference>
<evidence type="ECO:0000313" key="3">
    <source>
        <dbReference type="Proteomes" id="UP000093759"/>
    </source>
</evidence>
<dbReference type="EMBL" id="LZMF01000087">
    <property type="protein sequence ID" value="OBK86694.1"/>
    <property type="molecule type" value="Genomic_DNA"/>
</dbReference>
<evidence type="ECO:0000259" key="1">
    <source>
        <dbReference type="Pfam" id="PF12680"/>
    </source>
</evidence>
<dbReference type="InterPro" id="IPR037401">
    <property type="entry name" value="SnoaL-like"/>
</dbReference>
<dbReference type="Proteomes" id="UP000093759">
    <property type="component" value="Unassembled WGS sequence"/>
</dbReference>
<gene>
    <name evidence="2" type="ORF">A5648_00160</name>
</gene>